<dbReference type="InterPro" id="IPR036429">
    <property type="entry name" value="SpoA-like_sf"/>
</dbReference>
<dbReference type="GO" id="GO:0003774">
    <property type="term" value="F:cytoskeletal motor activity"/>
    <property type="evidence" value="ECO:0007669"/>
    <property type="project" value="InterPro"/>
</dbReference>
<dbReference type="InterPro" id="IPR051469">
    <property type="entry name" value="FliN/MopA/SpaO"/>
</dbReference>
<name>A0A916W3T5_9HYPH</name>
<dbReference type="GO" id="GO:0005886">
    <property type="term" value="C:plasma membrane"/>
    <property type="evidence" value="ECO:0007669"/>
    <property type="project" value="UniProtKB-SubCell"/>
</dbReference>
<evidence type="ECO:0000313" key="9">
    <source>
        <dbReference type="EMBL" id="GGA63664.1"/>
    </source>
</evidence>
<dbReference type="PANTHER" id="PTHR43484:SF1">
    <property type="entry name" value="FLAGELLAR MOTOR SWITCH PROTEIN FLIN"/>
    <property type="match status" value="1"/>
</dbReference>
<proteinExistence type="inferred from homology"/>
<evidence type="ECO:0000256" key="6">
    <source>
        <dbReference type="ARBA" id="ARBA00022779"/>
    </source>
</evidence>
<keyword evidence="6" id="KW-0283">Flagellar rotation</keyword>
<dbReference type="PANTHER" id="PTHR43484">
    <property type="match status" value="1"/>
</dbReference>
<evidence type="ECO:0000313" key="10">
    <source>
        <dbReference type="Proteomes" id="UP000596977"/>
    </source>
</evidence>
<keyword evidence="4" id="KW-1003">Cell membrane</keyword>
<dbReference type="EMBL" id="BMKB01000010">
    <property type="protein sequence ID" value="GGA63664.1"/>
    <property type="molecule type" value="Genomic_DNA"/>
</dbReference>
<evidence type="ECO:0000256" key="7">
    <source>
        <dbReference type="ARBA" id="ARBA00023136"/>
    </source>
</evidence>
<dbReference type="GO" id="GO:0006935">
    <property type="term" value="P:chemotaxis"/>
    <property type="evidence" value="ECO:0007669"/>
    <property type="project" value="UniProtKB-KW"/>
</dbReference>
<dbReference type="GO" id="GO:0009425">
    <property type="term" value="C:bacterial-type flagellum basal body"/>
    <property type="evidence" value="ECO:0007669"/>
    <property type="project" value="InterPro"/>
</dbReference>
<evidence type="ECO:0000256" key="5">
    <source>
        <dbReference type="ARBA" id="ARBA00022500"/>
    </source>
</evidence>
<dbReference type="OrthoDB" id="7433116at2"/>
<dbReference type="AlphaFoldDB" id="A0A916W3T5"/>
<sequence length="79" mass="8650">MNTLETIEVDISVELGAAIMPVHHLLRLGRGAVIELDTLEHDPMRIYANNTLIAKGEVQVEEGQLNVVVTQKVIKPAGH</sequence>
<evidence type="ECO:0000259" key="8">
    <source>
        <dbReference type="Pfam" id="PF01052"/>
    </source>
</evidence>
<accession>A0A916W3T5</accession>
<dbReference type="Pfam" id="PF01052">
    <property type="entry name" value="FliMN_C"/>
    <property type="match status" value="1"/>
</dbReference>
<dbReference type="InterPro" id="IPR001543">
    <property type="entry name" value="FliN-like_C"/>
</dbReference>
<feature type="domain" description="Flagellar motor switch protein FliN-like C-terminal" evidence="8">
    <location>
        <begin position="3"/>
        <end position="72"/>
    </location>
</feature>
<dbReference type="PRINTS" id="PR00956">
    <property type="entry name" value="FLGMOTORFLIN"/>
</dbReference>
<protein>
    <recommendedName>
        <fullName evidence="3">Flagellar motor switch protein FliN</fullName>
    </recommendedName>
</protein>
<evidence type="ECO:0000256" key="2">
    <source>
        <dbReference type="ARBA" id="ARBA00009226"/>
    </source>
</evidence>
<dbReference type="SUPFAM" id="SSF101801">
    <property type="entry name" value="Surface presentation of antigens (SPOA)"/>
    <property type="match status" value="1"/>
</dbReference>
<dbReference type="InterPro" id="IPR001172">
    <property type="entry name" value="FliN_T3SS_HrcQb"/>
</dbReference>
<keyword evidence="5" id="KW-0145">Chemotaxis</keyword>
<dbReference type="Proteomes" id="UP000596977">
    <property type="component" value="Unassembled WGS sequence"/>
</dbReference>
<evidence type="ECO:0000256" key="3">
    <source>
        <dbReference type="ARBA" id="ARBA00021897"/>
    </source>
</evidence>
<comment type="subcellular location">
    <subcellularLocation>
        <location evidence="1">Cell membrane</location>
        <topology evidence="1">Peripheral membrane protein</topology>
        <orientation evidence="1">Cytoplasmic side</orientation>
    </subcellularLocation>
</comment>
<comment type="caution">
    <text evidence="9">The sequence shown here is derived from an EMBL/GenBank/DDBJ whole genome shotgun (WGS) entry which is preliminary data.</text>
</comment>
<gene>
    <name evidence="9" type="ORF">GCM10011499_37520</name>
</gene>
<keyword evidence="10" id="KW-1185">Reference proteome</keyword>
<dbReference type="Gene3D" id="2.30.330.10">
    <property type="entry name" value="SpoA-like"/>
    <property type="match status" value="1"/>
</dbReference>
<comment type="similarity">
    <text evidence="2">Belongs to the FliN/MopA/SpaO family.</text>
</comment>
<keyword evidence="7" id="KW-0472">Membrane</keyword>
<evidence type="ECO:0000256" key="1">
    <source>
        <dbReference type="ARBA" id="ARBA00004413"/>
    </source>
</evidence>
<dbReference type="RefSeq" id="WP_127071813.1">
    <property type="nucleotide sequence ID" value="NZ_BMKB01000010.1"/>
</dbReference>
<dbReference type="GO" id="GO:0071973">
    <property type="term" value="P:bacterial-type flagellum-dependent cell motility"/>
    <property type="evidence" value="ECO:0007669"/>
    <property type="project" value="InterPro"/>
</dbReference>
<organism evidence="9 10">
    <name type="scientific">Pelagibacterium lentulum</name>
    <dbReference type="NCBI Taxonomy" id="2029865"/>
    <lineage>
        <taxon>Bacteria</taxon>
        <taxon>Pseudomonadati</taxon>
        <taxon>Pseudomonadota</taxon>
        <taxon>Alphaproteobacteria</taxon>
        <taxon>Hyphomicrobiales</taxon>
        <taxon>Devosiaceae</taxon>
        <taxon>Pelagibacterium</taxon>
    </lineage>
</organism>
<reference evidence="9 10" key="1">
    <citation type="journal article" date="2014" name="Int. J. Syst. Evol. Microbiol.">
        <title>Complete genome sequence of Corynebacterium casei LMG S-19264T (=DSM 44701T), isolated from a smear-ripened cheese.</title>
        <authorList>
            <consortium name="US DOE Joint Genome Institute (JGI-PGF)"/>
            <person name="Walter F."/>
            <person name="Albersmeier A."/>
            <person name="Kalinowski J."/>
            <person name="Ruckert C."/>
        </authorList>
    </citation>
    <scope>NUCLEOTIDE SEQUENCE [LARGE SCALE GENOMIC DNA]</scope>
    <source>
        <strain evidence="9 10">CGMCC 1.15896</strain>
    </source>
</reference>
<evidence type="ECO:0000256" key="4">
    <source>
        <dbReference type="ARBA" id="ARBA00022475"/>
    </source>
</evidence>